<feature type="transmembrane region" description="Helical" evidence="1">
    <location>
        <begin position="215"/>
        <end position="242"/>
    </location>
</feature>
<evidence type="ECO:0000313" key="4">
    <source>
        <dbReference type="Proteomes" id="UP000076798"/>
    </source>
</evidence>
<proteinExistence type="predicted"/>
<feature type="transmembrane region" description="Helical" evidence="1">
    <location>
        <begin position="107"/>
        <end position="130"/>
    </location>
</feature>
<feature type="transmembrane region" description="Helical" evidence="1">
    <location>
        <begin position="254"/>
        <end position="275"/>
    </location>
</feature>
<dbReference type="Proteomes" id="UP000076798">
    <property type="component" value="Unassembled WGS sequence"/>
</dbReference>
<keyword evidence="1" id="KW-0812">Transmembrane</keyword>
<keyword evidence="1" id="KW-1133">Transmembrane helix</keyword>
<name>A0A166B6W5_9AGAM</name>
<gene>
    <name evidence="3" type="ORF">SISSUDRAFT_1050417</name>
</gene>
<protein>
    <recommendedName>
        <fullName evidence="2">DUF6535 domain-containing protein</fullName>
    </recommendedName>
</protein>
<keyword evidence="4" id="KW-1185">Reference proteome</keyword>
<dbReference type="STRING" id="1314776.A0A166B6W5"/>
<feature type="transmembrane region" description="Helical" evidence="1">
    <location>
        <begin position="162"/>
        <end position="185"/>
    </location>
</feature>
<evidence type="ECO:0000256" key="1">
    <source>
        <dbReference type="SAM" id="Phobius"/>
    </source>
</evidence>
<accession>A0A166B6W5</accession>
<dbReference type="Pfam" id="PF20153">
    <property type="entry name" value="DUF6535"/>
    <property type="match status" value="1"/>
</dbReference>
<sequence length="1021" mass="115787">MMADPDTQSTPKEPSWSAISDLGQKFDVMIELMKSHITIVTEQSKTQSEQSQILKDHSKMLEALEKDATRDDKPFDGRGLRDELTWGALDKEALAKIKVTVDGWRDLMNVSLIFIALFLTVVTAFISPVIQTFSTPPNDSSSISSSLTRPPLPPTSLQLVALFYYMALMVSIFNSVLCVLGMQWAGKLLATPIGKSNLERTLLRERRKLLAERRLLPLMGVLFWTLLASIAFFVAGFLIQFWALSFSFDGRAPILIAGAISATAMAITILGIILATTYHATVYENSPFESPLSSATRAAWTYVRHSPLINLFDTRHIRCLSRWLHRQPSTSGNVGPTSEAPAKESAVVHKTTLETIEEPIELLLIENQNDSESVQALKAYARLVLSANNAEVLERAVPSFAIAEWYQAGKELWTVFLAVRERFLATDTSFQVKQTVDKQLAYFVDWQQSRRDIMNPSASPSLEKNSITDWCRDRCSDLVNRSDDSEREFFPSLVFFTSLEPNNSNLWWEWDSSYEECVARVLSSFDQEGKPGRRGHVFELAIRHCTSLLFHGRSEDVTRILSHCNKSSLLRSLLRNPHVHYPKISKIFELITRGNELAILQELANFFSDPQIMDMNLIPHSGFPNLVVLDFLDALIPSLPSNFIIPRSFDLSQTLALFMRFKKRLVVLNSRQCRTLLYYLDHGGFEAIRSLRSMHDFLQLCLVPSEWDPDTNNAERARFYLCEYHEAFTALPESSQSHFDDLFNALATHRNDETSTVSEDNFVDAVRECNSLIKEHKRSEIQDILSRVDHLNLLESFIQSPHLRIHHISSLVSLIIEGKELIYLRDLGPIIAHLPSLMICDDYIPVIEFLAHILKLLPSEFTAPRELDLSRLISLFTQSEPNKETWRKYSDTLMRYLHCGAFDSLPDPDSVRRFLDLCTETGGPFNWWNSADKTSDSTRERAIALKNKLPPIDSSSPAILPNAAAAVGSDNAKALCVLREENPESATQTRAFFQRLRNIWDWTRRTGITGTSEDVEKALKK</sequence>
<evidence type="ECO:0000259" key="2">
    <source>
        <dbReference type="Pfam" id="PF20153"/>
    </source>
</evidence>
<dbReference type="OrthoDB" id="3235960at2759"/>
<dbReference type="InterPro" id="IPR045338">
    <property type="entry name" value="DUF6535"/>
</dbReference>
<keyword evidence="1" id="KW-0472">Membrane</keyword>
<reference evidence="3 4" key="1">
    <citation type="journal article" date="2016" name="Mol. Biol. Evol.">
        <title>Comparative Genomics of Early-Diverging Mushroom-Forming Fungi Provides Insights into the Origins of Lignocellulose Decay Capabilities.</title>
        <authorList>
            <person name="Nagy L.G."/>
            <person name="Riley R."/>
            <person name="Tritt A."/>
            <person name="Adam C."/>
            <person name="Daum C."/>
            <person name="Floudas D."/>
            <person name="Sun H."/>
            <person name="Yadav J.S."/>
            <person name="Pangilinan J."/>
            <person name="Larsson K.H."/>
            <person name="Matsuura K."/>
            <person name="Barry K."/>
            <person name="Labutti K."/>
            <person name="Kuo R."/>
            <person name="Ohm R.A."/>
            <person name="Bhattacharya S.S."/>
            <person name="Shirouzu T."/>
            <person name="Yoshinaga Y."/>
            <person name="Martin F.M."/>
            <person name="Grigoriev I.V."/>
            <person name="Hibbett D.S."/>
        </authorList>
    </citation>
    <scope>NUCLEOTIDE SEQUENCE [LARGE SCALE GENOMIC DNA]</scope>
    <source>
        <strain evidence="3 4">HHB10207 ss-3</strain>
    </source>
</reference>
<feature type="domain" description="DUF6535" evidence="2">
    <location>
        <begin position="86"/>
        <end position="243"/>
    </location>
</feature>
<evidence type="ECO:0000313" key="3">
    <source>
        <dbReference type="EMBL" id="KZT36055.1"/>
    </source>
</evidence>
<organism evidence="3 4">
    <name type="scientific">Sistotremastrum suecicum HHB10207 ss-3</name>
    <dbReference type="NCBI Taxonomy" id="1314776"/>
    <lineage>
        <taxon>Eukaryota</taxon>
        <taxon>Fungi</taxon>
        <taxon>Dikarya</taxon>
        <taxon>Basidiomycota</taxon>
        <taxon>Agaricomycotina</taxon>
        <taxon>Agaricomycetes</taxon>
        <taxon>Sistotremastrales</taxon>
        <taxon>Sistotremastraceae</taxon>
        <taxon>Sistotremastrum</taxon>
    </lineage>
</organism>
<dbReference type="EMBL" id="KV428118">
    <property type="protein sequence ID" value="KZT36055.1"/>
    <property type="molecule type" value="Genomic_DNA"/>
</dbReference>
<dbReference type="AlphaFoldDB" id="A0A166B6W5"/>